<keyword evidence="4" id="KW-1185">Reference proteome</keyword>
<comment type="caution">
    <text evidence="3">The sequence shown here is derived from an EMBL/GenBank/DDBJ whole genome shotgun (WGS) entry which is preliminary data.</text>
</comment>
<gene>
    <name evidence="3" type="ORF">GCM10025869_14670</name>
</gene>
<evidence type="ECO:0000313" key="3">
    <source>
        <dbReference type="EMBL" id="GMA90938.1"/>
    </source>
</evidence>
<dbReference type="RefSeq" id="WP_431308803.1">
    <property type="nucleotide sequence ID" value="NZ_BSVA01000001.1"/>
</dbReference>
<proteinExistence type="predicted"/>
<feature type="compositionally biased region" description="Pro residues" evidence="1">
    <location>
        <begin position="125"/>
        <end position="152"/>
    </location>
</feature>
<keyword evidence="2" id="KW-0812">Transmembrane</keyword>
<accession>A0ABQ6JS25</accession>
<dbReference type="Proteomes" id="UP001157069">
    <property type="component" value="Unassembled WGS sequence"/>
</dbReference>
<feature type="region of interest" description="Disordered" evidence="1">
    <location>
        <begin position="89"/>
        <end position="157"/>
    </location>
</feature>
<evidence type="ECO:0000256" key="2">
    <source>
        <dbReference type="SAM" id="Phobius"/>
    </source>
</evidence>
<sequence>MAAEVAEVDRGLAFVVAPFVLGGVGAAGLAAQRADRGDATSAQTASGGVRAASWRVTKGGTVAIAAAGIIVIAMVALAVAGVLGGEPTDVAAPPSPAPPAPSSDPLPDTSNDDTPQETPPATEAPEPPTDASPPPRPPAPSGPPPQVPPQEPEQPEIPTVTLPQTALTGAVTVVDRDHPSLALTGTLAFATVTWVSDTALGAGDIFFEMPTGEYRIPATSTEQQTLPGGAIRYVSTADATAIVAAFSTSDWSVDESFGVVDWRIEIVEDAVDIGGVRLDGPLELAAGEQVAIALIAPGSGTAYLTTLDGSQPAATVVDGVLTIQALTPTVVQRIVVVFDS</sequence>
<organism evidence="3 4">
    <name type="scientific">Homoserinibacter gongjuensis</name>
    <dbReference type="NCBI Taxonomy" id="1162968"/>
    <lineage>
        <taxon>Bacteria</taxon>
        <taxon>Bacillati</taxon>
        <taxon>Actinomycetota</taxon>
        <taxon>Actinomycetes</taxon>
        <taxon>Micrococcales</taxon>
        <taxon>Microbacteriaceae</taxon>
        <taxon>Homoserinibacter</taxon>
    </lineage>
</organism>
<evidence type="ECO:0000313" key="4">
    <source>
        <dbReference type="Proteomes" id="UP001157069"/>
    </source>
</evidence>
<evidence type="ECO:0000256" key="1">
    <source>
        <dbReference type="SAM" id="MobiDB-lite"/>
    </source>
</evidence>
<keyword evidence="2" id="KW-0472">Membrane</keyword>
<dbReference type="EMBL" id="BSVA01000001">
    <property type="protein sequence ID" value="GMA90938.1"/>
    <property type="molecule type" value="Genomic_DNA"/>
</dbReference>
<feature type="transmembrane region" description="Helical" evidence="2">
    <location>
        <begin position="62"/>
        <end position="83"/>
    </location>
</feature>
<feature type="compositionally biased region" description="Pro residues" evidence="1">
    <location>
        <begin position="93"/>
        <end position="104"/>
    </location>
</feature>
<feature type="transmembrane region" description="Helical" evidence="2">
    <location>
        <begin position="12"/>
        <end position="31"/>
    </location>
</feature>
<keyword evidence="2" id="KW-1133">Transmembrane helix</keyword>
<reference evidence="4" key="1">
    <citation type="journal article" date="2019" name="Int. J. Syst. Evol. Microbiol.">
        <title>The Global Catalogue of Microorganisms (GCM) 10K type strain sequencing project: providing services to taxonomists for standard genome sequencing and annotation.</title>
        <authorList>
            <consortium name="The Broad Institute Genomics Platform"/>
            <consortium name="The Broad Institute Genome Sequencing Center for Infectious Disease"/>
            <person name="Wu L."/>
            <person name="Ma J."/>
        </authorList>
    </citation>
    <scope>NUCLEOTIDE SEQUENCE [LARGE SCALE GENOMIC DNA]</scope>
    <source>
        <strain evidence="4">NBRC 108755</strain>
    </source>
</reference>
<name>A0ABQ6JS25_9MICO</name>
<protein>
    <submittedName>
        <fullName evidence="3">Uncharacterized protein</fullName>
    </submittedName>
</protein>